<feature type="region of interest" description="Disordered" evidence="1">
    <location>
        <begin position="145"/>
        <end position="195"/>
    </location>
</feature>
<keyword evidence="3" id="KW-1185">Reference proteome</keyword>
<name>A0A6G4VMY7_9ACTN</name>
<gene>
    <name evidence="2" type="ORF">G5C60_50220</name>
</gene>
<dbReference type="AlphaFoldDB" id="A0A6G4VMY7"/>
<dbReference type="EMBL" id="JAAKZY010000422">
    <property type="protein sequence ID" value="NGO15542.1"/>
    <property type="molecule type" value="Genomic_DNA"/>
</dbReference>
<evidence type="ECO:0000313" key="2">
    <source>
        <dbReference type="EMBL" id="NGO15542.1"/>
    </source>
</evidence>
<proteinExistence type="predicted"/>
<accession>A0A6G4VMY7</accession>
<dbReference type="Proteomes" id="UP000472335">
    <property type="component" value="Unassembled WGS sequence"/>
</dbReference>
<reference evidence="2 3" key="1">
    <citation type="submission" date="2020-02" db="EMBL/GenBank/DDBJ databases">
        <title>Whole-genome analyses of novel actinobacteria.</title>
        <authorList>
            <person name="Sahin N."/>
            <person name="Gencbay T."/>
        </authorList>
    </citation>
    <scope>NUCLEOTIDE SEQUENCE [LARGE SCALE GENOMIC DNA]</scope>
    <source>
        <strain evidence="2 3">HC44</strain>
    </source>
</reference>
<protein>
    <submittedName>
        <fullName evidence="2">Regulator</fullName>
    </submittedName>
</protein>
<evidence type="ECO:0000256" key="1">
    <source>
        <dbReference type="SAM" id="MobiDB-lite"/>
    </source>
</evidence>
<sequence length="492" mass="53620">MTERPAQRTPNRQLAALIAEAGFSNAGLARRVDQLGLEHGLDLRYDKTSVTRWLRGQQPRGTTPALIAEVFTRRLGRRLTAQDLGLDACAPVYAGLEFAATPEEAVDIVGGLWRKDSGSHAELRKIAFTPAGLVVPSRDWLIGRPDDRVSRGDPTVVRVPAQGRPASPKLSAALEHGGPPSRQRAQTERGPGQRVTAGDIAALRSVGELFRALDHAYGGGHARQALVRYLEHEAEPMLRGTYGEQTGRRLFAAAADLTRLAGWTSYDIAAHGLAQRYFVQALRLSQAAGDRPYGSYVLVTMSRQAVYLGHGREAVQLARVAQQGVGSSAPPVVQALLHAAEARGHGVLGEVRACTASLVRAERALETARPTDDVPYWARFFDEAQLADEFGHCHRDLQQYRAAAQHAERSLQLRAPGYARSRLFCRVVLATARLGLGELDQACQLGAEAAAQAAEMRSVRALEYVRDFERRLEPYRDAAPVRGYRDKVAALG</sequence>
<comment type="caution">
    <text evidence="2">The sequence shown here is derived from an EMBL/GenBank/DDBJ whole genome shotgun (WGS) entry which is preliminary data.</text>
</comment>
<organism evidence="2 3">
    <name type="scientific">Streptomyces scabichelini</name>
    <dbReference type="NCBI Taxonomy" id="2711217"/>
    <lineage>
        <taxon>Bacteria</taxon>
        <taxon>Bacillati</taxon>
        <taxon>Actinomycetota</taxon>
        <taxon>Actinomycetes</taxon>
        <taxon>Kitasatosporales</taxon>
        <taxon>Streptomycetaceae</taxon>
        <taxon>Streptomyces</taxon>
    </lineage>
</organism>
<dbReference type="RefSeq" id="WP_165270937.1">
    <property type="nucleotide sequence ID" value="NZ_JAAKZY010000422.1"/>
</dbReference>
<evidence type="ECO:0000313" key="3">
    <source>
        <dbReference type="Proteomes" id="UP000472335"/>
    </source>
</evidence>